<name>E6PNB7_9ZZZZ</name>
<dbReference type="InterPro" id="IPR038989">
    <property type="entry name" value="UbiJ"/>
</dbReference>
<reference evidence="1" key="1">
    <citation type="submission" date="2009-10" db="EMBL/GenBank/DDBJ databases">
        <title>Diversity of trophic interactions inside an arsenic-rich microbial ecosystem.</title>
        <authorList>
            <person name="Bertin P.N."/>
            <person name="Heinrich-Salmeron A."/>
            <person name="Pelletier E."/>
            <person name="Goulhen-Chollet F."/>
            <person name="Arsene-Ploetze F."/>
            <person name="Gallien S."/>
            <person name="Calteau A."/>
            <person name="Vallenet D."/>
            <person name="Casiot C."/>
            <person name="Chane-Woon-Ming B."/>
            <person name="Giloteaux L."/>
            <person name="Barakat M."/>
            <person name="Bonnefoy V."/>
            <person name="Bruneel O."/>
            <person name="Chandler M."/>
            <person name="Cleiss J."/>
            <person name="Duran R."/>
            <person name="Elbaz-Poulichet F."/>
            <person name="Fonknechten N."/>
            <person name="Lauga B."/>
            <person name="Mornico D."/>
            <person name="Ortet P."/>
            <person name="Schaeffer C."/>
            <person name="Siguier P."/>
            <person name="Alexander Thil Smith A."/>
            <person name="Van Dorsselaer A."/>
            <person name="Weissenbach J."/>
            <person name="Medigue C."/>
            <person name="Le Paslier D."/>
        </authorList>
    </citation>
    <scope>NUCLEOTIDE SEQUENCE</scope>
</reference>
<dbReference type="PANTHER" id="PTHR38693:SF1">
    <property type="entry name" value="UBIQUINONE BIOSYNTHESIS ACCESSORY FACTOR UBIJ"/>
    <property type="match status" value="1"/>
</dbReference>
<sequence length="204" mass="22431">MQQRAVLHVTQAINHLIRQEPQAEERMRAHIGKHLALHVAGRSAVLQISPAGGFAPGPTQEVAQPSELRLDIDVSAVLAAQWRGQALGLAGVRITGDAEFAQAVSWLLGHLRWDAEDDLAQLLGDLAAHRLIRAGRGMLAQGRRLRRQVEADTKDWLAEAPRALVGRAEYTACSVELAQLRDATARLDKRVQMLVRRTDTTARN</sequence>
<dbReference type="HAMAP" id="MF_02215">
    <property type="entry name" value="UbiJ"/>
    <property type="match status" value="1"/>
</dbReference>
<organism evidence="1">
    <name type="scientific">mine drainage metagenome</name>
    <dbReference type="NCBI Taxonomy" id="410659"/>
    <lineage>
        <taxon>unclassified sequences</taxon>
        <taxon>metagenomes</taxon>
        <taxon>ecological metagenomes</taxon>
    </lineage>
</organism>
<comment type="caution">
    <text evidence="1">The sequence shown here is derived from an EMBL/GenBank/DDBJ whole genome shotgun (WGS) entry which is preliminary data.</text>
</comment>
<protein>
    <recommendedName>
        <fullName evidence="2">Ubiquinone biosynthesis accessory factor UbiJ</fullName>
    </recommendedName>
</protein>
<evidence type="ECO:0000313" key="1">
    <source>
        <dbReference type="EMBL" id="CBH96419.1"/>
    </source>
</evidence>
<gene>
    <name evidence="1" type="ORF">CARN2_1277</name>
</gene>
<accession>E6PNB7</accession>
<dbReference type="EMBL" id="CABM01000026">
    <property type="protein sequence ID" value="CBH96419.1"/>
    <property type="molecule type" value="Genomic_DNA"/>
</dbReference>
<dbReference type="PANTHER" id="PTHR38693">
    <property type="entry name" value="UBIQUINONE BIOSYNTHESIS PROTEIN UBIJ"/>
    <property type="match status" value="1"/>
</dbReference>
<dbReference type="GO" id="GO:0006744">
    <property type="term" value="P:ubiquinone biosynthetic process"/>
    <property type="evidence" value="ECO:0007669"/>
    <property type="project" value="InterPro"/>
</dbReference>
<proteinExistence type="inferred from homology"/>
<evidence type="ECO:0008006" key="2">
    <source>
        <dbReference type="Google" id="ProtNLM"/>
    </source>
</evidence>
<dbReference type="AlphaFoldDB" id="E6PNB7"/>